<reference evidence="2 3" key="1">
    <citation type="submission" date="2019-06" db="EMBL/GenBank/DDBJ databases">
        <title>Vibrio cholerae phylogeny based on whole-genome sequencing reveals genetic diversity and population strucutre.</title>
        <authorList>
            <person name="Zhiqiu Y."/>
            <person name="Bin L."/>
            <person name="Lingyan J."/>
        </authorList>
    </citation>
    <scope>NUCLEOTIDE SEQUENCE [LARGE SCALE GENOMIC DNA]</scope>
    <source>
        <strain evidence="2 3">N2814</strain>
    </source>
</reference>
<organism evidence="2 3">
    <name type="scientific">Vibrio cholerae</name>
    <dbReference type="NCBI Taxonomy" id="666"/>
    <lineage>
        <taxon>Bacteria</taxon>
        <taxon>Pseudomonadati</taxon>
        <taxon>Pseudomonadota</taxon>
        <taxon>Gammaproteobacteria</taxon>
        <taxon>Vibrionales</taxon>
        <taxon>Vibrionaceae</taxon>
        <taxon>Vibrio</taxon>
    </lineage>
</organism>
<protein>
    <submittedName>
        <fullName evidence="2">Uncharacterized protein</fullName>
    </submittedName>
</protein>
<keyword evidence="1" id="KW-0812">Transmembrane</keyword>
<dbReference type="EMBL" id="VSIJ01000005">
    <property type="protein sequence ID" value="TXX67381.1"/>
    <property type="molecule type" value="Genomic_DNA"/>
</dbReference>
<feature type="transmembrane region" description="Helical" evidence="1">
    <location>
        <begin position="46"/>
        <end position="64"/>
    </location>
</feature>
<proteinExistence type="predicted"/>
<gene>
    <name evidence="2" type="ORF">FXF03_02040</name>
</gene>
<keyword evidence="1" id="KW-0472">Membrane</keyword>
<comment type="caution">
    <text evidence="2">The sequence shown here is derived from an EMBL/GenBank/DDBJ whole genome shotgun (WGS) entry which is preliminary data.</text>
</comment>
<dbReference type="Proteomes" id="UP000323819">
    <property type="component" value="Unassembled WGS sequence"/>
</dbReference>
<dbReference type="RefSeq" id="WP_148521524.1">
    <property type="nucleotide sequence ID" value="NZ_VSIJ01000005.1"/>
</dbReference>
<accession>A0ABD7SSR7</accession>
<dbReference type="InterPro" id="IPR021055">
    <property type="entry name" value="T4BSS_IcmL/DotI"/>
</dbReference>
<keyword evidence="1" id="KW-1133">Transmembrane helix</keyword>
<sequence length="249" mass="27531">MEQKKTSNNVQKINSLLALARVGMLTHVYAQDETIADLRQTIKKQRYFIAALSTVLAVFLLKPAPLPKYFGQDAATGTFKELIPLSEPIKNEIEMRMWAEACIIDSLEINFLNPVKRLNQILSKCFDDNGKRAYQVWLSSGDSKEKVEVGRAGSIPADSELGVIIRKRQSVTASAKAPGRIIQGEKIKNEKGEEVARWSLTMPVLVRKEAGDGQVGTGNIVVKVELVRNTDPTFEKGVSISSWNMAVGD</sequence>
<dbReference type="AlphaFoldDB" id="A0ABD7SSR7"/>
<evidence type="ECO:0000256" key="1">
    <source>
        <dbReference type="SAM" id="Phobius"/>
    </source>
</evidence>
<dbReference type="Pfam" id="PF11393">
    <property type="entry name" value="T4BSS_DotI_IcmL"/>
    <property type="match status" value="1"/>
</dbReference>
<name>A0ABD7SSR7_VIBCL</name>
<evidence type="ECO:0000313" key="2">
    <source>
        <dbReference type="EMBL" id="TXX67381.1"/>
    </source>
</evidence>
<evidence type="ECO:0000313" key="3">
    <source>
        <dbReference type="Proteomes" id="UP000323819"/>
    </source>
</evidence>